<accession>A0ABP8H968</accession>
<reference evidence="3" key="1">
    <citation type="journal article" date="2019" name="Int. J. Syst. Evol. Microbiol.">
        <title>The Global Catalogue of Microorganisms (GCM) 10K type strain sequencing project: providing services to taxonomists for standard genome sequencing and annotation.</title>
        <authorList>
            <consortium name="The Broad Institute Genomics Platform"/>
            <consortium name="The Broad Institute Genome Sequencing Center for Infectious Disease"/>
            <person name="Wu L."/>
            <person name="Ma J."/>
        </authorList>
    </citation>
    <scope>NUCLEOTIDE SEQUENCE [LARGE SCALE GENOMIC DNA]</scope>
    <source>
        <strain evidence="3">JCM 17804</strain>
    </source>
</reference>
<dbReference type="RefSeq" id="WP_345536694.1">
    <property type="nucleotide sequence ID" value="NZ_BAABGJ010000010.1"/>
</dbReference>
<comment type="caution">
    <text evidence="2">The sequence shown here is derived from an EMBL/GenBank/DDBJ whole genome shotgun (WGS) entry which is preliminary data.</text>
</comment>
<proteinExistence type="predicted"/>
<keyword evidence="1" id="KW-1133">Transmembrane helix</keyword>
<dbReference type="EMBL" id="BAABGJ010000010">
    <property type="protein sequence ID" value="GAA4336137.1"/>
    <property type="molecule type" value="Genomic_DNA"/>
</dbReference>
<gene>
    <name evidence="2" type="ORF">GCM10023165_13090</name>
</gene>
<keyword evidence="1" id="KW-0812">Transmembrane</keyword>
<feature type="transmembrane region" description="Helical" evidence="1">
    <location>
        <begin position="67"/>
        <end position="86"/>
    </location>
</feature>
<organism evidence="2 3">
    <name type="scientific">Variovorax defluvii</name>
    <dbReference type="NCBI Taxonomy" id="913761"/>
    <lineage>
        <taxon>Bacteria</taxon>
        <taxon>Pseudomonadati</taxon>
        <taxon>Pseudomonadota</taxon>
        <taxon>Betaproteobacteria</taxon>
        <taxon>Burkholderiales</taxon>
        <taxon>Comamonadaceae</taxon>
        <taxon>Variovorax</taxon>
    </lineage>
</organism>
<keyword evidence="3" id="KW-1185">Reference proteome</keyword>
<feature type="transmembrane region" description="Helical" evidence="1">
    <location>
        <begin position="36"/>
        <end position="55"/>
    </location>
</feature>
<dbReference type="Proteomes" id="UP001500975">
    <property type="component" value="Unassembled WGS sequence"/>
</dbReference>
<name>A0ABP8H968_9BURK</name>
<evidence type="ECO:0000256" key="1">
    <source>
        <dbReference type="SAM" id="Phobius"/>
    </source>
</evidence>
<evidence type="ECO:0000313" key="2">
    <source>
        <dbReference type="EMBL" id="GAA4336137.1"/>
    </source>
</evidence>
<protein>
    <recommendedName>
        <fullName evidence="4">Phage holin family protein</fullName>
    </recommendedName>
</protein>
<evidence type="ECO:0000313" key="3">
    <source>
        <dbReference type="Proteomes" id="UP001500975"/>
    </source>
</evidence>
<keyword evidence="1" id="KW-0472">Membrane</keyword>
<evidence type="ECO:0008006" key="4">
    <source>
        <dbReference type="Google" id="ProtNLM"/>
    </source>
</evidence>
<sequence length="168" mass="18194">MTSFVHVDQPASHPGVARAEAVIEHIRIARRGFDGARGLAALLLAAIVSSLLVVADKLMSTWSEGGLLVAWLVLWGVAFAALAFFAGTARGLAVRAVSAARNVARRRAAARADAQFLAYSKQDPRILRDLHAIRTRREAEQAQLSVTADANMPGLYQALRQVNLNQHY</sequence>